<evidence type="ECO:0000313" key="2">
    <source>
        <dbReference type="Proteomes" id="UP000011835"/>
    </source>
</evidence>
<reference evidence="1 2" key="1">
    <citation type="journal article" date="2013" name="Genome Announc.">
        <title>Complete Genome Sequence of the Probiotic Bifidobacterium thermophilum Strain RBL67.</title>
        <authorList>
            <person name="Jans C."/>
            <person name="Lacroix C."/>
            <person name="Follador R."/>
            <person name="Stevens M.J."/>
        </authorList>
    </citation>
    <scope>NUCLEOTIDE SEQUENCE [LARGE SCALE GENOMIC DNA]</scope>
    <source>
        <strain evidence="1 2">RBL67</strain>
    </source>
</reference>
<protein>
    <submittedName>
        <fullName evidence="1">Uncharacterized protein</fullName>
    </submittedName>
</protein>
<gene>
    <name evidence="1" type="ORF">D805_0409</name>
</gene>
<dbReference type="KEGG" id="btp:D805_0409"/>
<organism evidence="1 2">
    <name type="scientific">Bifidobacterium thermophilum RBL67</name>
    <dbReference type="NCBI Taxonomy" id="1254439"/>
    <lineage>
        <taxon>Bacteria</taxon>
        <taxon>Bacillati</taxon>
        <taxon>Actinomycetota</taxon>
        <taxon>Actinomycetes</taxon>
        <taxon>Bifidobacteriales</taxon>
        <taxon>Bifidobacteriaceae</taxon>
        <taxon>Bifidobacterium</taxon>
    </lineage>
</organism>
<evidence type="ECO:0000313" key="1">
    <source>
        <dbReference type="EMBL" id="AGH40676.1"/>
    </source>
</evidence>
<dbReference type="Proteomes" id="UP000011835">
    <property type="component" value="Chromosome"/>
</dbReference>
<name>M4RB33_9BIFI</name>
<proteinExistence type="predicted"/>
<sequence>MDCLRRVLWVLRLAVAVRVVYGVRFGVWCLLGPVDPRF</sequence>
<dbReference type="EMBL" id="CP004346">
    <property type="protein sequence ID" value="AGH40676.1"/>
    <property type="molecule type" value="Genomic_DNA"/>
</dbReference>
<dbReference type="AlphaFoldDB" id="M4RB33"/>
<dbReference type="HOGENOM" id="CLU_3325102_0_0_11"/>
<dbReference type="PATRIC" id="fig|1254439.12.peg.409"/>
<accession>M4RB33</accession>
<keyword evidence="2" id="KW-1185">Reference proteome</keyword>